<gene>
    <name evidence="4" type="primary">LOC100370812</name>
</gene>
<accession>A0ABM0GSF1</accession>
<keyword evidence="3" id="KW-1185">Reference proteome</keyword>
<evidence type="ECO:0000259" key="2">
    <source>
        <dbReference type="Pfam" id="PF10159"/>
    </source>
</evidence>
<sequence length="375" mass="43826">MHHPSRGGVRGGTDQFSWEDVKADKYRENYLGHSVKAPIGRWQKGKDLTWYAKGKKDGPPLTKEEELALIKQAEKDAMMAALGHKVVKKQASGLSKQELAEVCHRGTTERDDRDIERKEGMGYGSSRMQTMGVNTTNIKEAEKSGSTVFEHVRREENKRKHSSDDETHREKSKKKKKDKKSKKEKKKRKEKKKKKKYESSSSDTDSPSSSRRRRHNSDSDDNFRRSKHQSKHAAPEMERHTVLKRTRHDSDSSNSGSDAVDHSSRTNHPDRQRYAQRQHNTDKAAETKNMRERERDRRHDSDSEESLDLRRQEKHKLQSSSRDRGRHANDMLDNDRRDFQSYRRSDSHRQHRRRRDSDSSGNEKRSKLYKKKGVS</sequence>
<feature type="compositionally biased region" description="Basic and acidic residues" evidence="1">
    <location>
        <begin position="259"/>
        <end position="311"/>
    </location>
</feature>
<dbReference type="PANTHER" id="PTHR14580:SF0">
    <property type="entry name" value="MULTIPLE MYELOMA TUMOR-ASSOCIATED PROTEIN 2"/>
    <property type="match status" value="1"/>
</dbReference>
<evidence type="ECO:0000313" key="4">
    <source>
        <dbReference type="RefSeq" id="XP_002736355.1"/>
    </source>
</evidence>
<feature type="compositionally biased region" description="Low complexity" evidence="1">
    <location>
        <begin position="199"/>
        <end position="209"/>
    </location>
</feature>
<feature type="compositionally biased region" description="Basic and acidic residues" evidence="1">
    <location>
        <begin position="321"/>
        <end position="348"/>
    </location>
</feature>
<protein>
    <submittedName>
        <fullName evidence="4">Multiple myeloma tumor-associated protein 2-like</fullName>
    </submittedName>
</protein>
<dbReference type="InterPro" id="IPR039207">
    <property type="entry name" value="MMTAG2-like"/>
</dbReference>
<reference evidence="4" key="1">
    <citation type="submission" date="2025-08" db="UniProtKB">
        <authorList>
            <consortium name="RefSeq"/>
        </authorList>
    </citation>
    <scope>IDENTIFICATION</scope>
    <source>
        <tissue evidence="4">Testes</tissue>
    </source>
</reference>
<dbReference type="InterPro" id="IPR019315">
    <property type="entry name" value="MMTA2_N"/>
</dbReference>
<feature type="compositionally biased region" description="Basic and acidic residues" evidence="1">
    <location>
        <begin position="103"/>
        <end position="120"/>
    </location>
</feature>
<dbReference type="GeneID" id="100370812"/>
<dbReference type="RefSeq" id="XP_002736355.1">
    <property type="nucleotide sequence ID" value="XM_002736309.2"/>
</dbReference>
<evidence type="ECO:0000313" key="3">
    <source>
        <dbReference type="Proteomes" id="UP000694865"/>
    </source>
</evidence>
<feature type="compositionally biased region" description="Polar residues" evidence="1">
    <location>
        <begin position="126"/>
        <end position="138"/>
    </location>
</feature>
<name>A0ABM0GSF1_SACKO</name>
<feature type="compositionally biased region" description="Basic and acidic residues" evidence="1">
    <location>
        <begin position="150"/>
        <end position="169"/>
    </location>
</feature>
<feature type="domain" description="Multiple myeloma tumor-associated protein 2-like N-terminal" evidence="2">
    <location>
        <begin position="8"/>
        <end position="83"/>
    </location>
</feature>
<feature type="compositionally biased region" description="Basic residues" evidence="1">
    <location>
        <begin position="170"/>
        <end position="196"/>
    </location>
</feature>
<dbReference type="Pfam" id="PF10159">
    <property type="entry name" value="MMtag"/>
    <property type="match status" value="1"/>
</dbReference>
<proteinExistence type="predicted"/>
<dbReference type="Proteomes" id="UP000694865">
    <property type="component" value="Unplaced"/>
</dbReference>
<evidence type="ECO:0000256" key="1">
    <source>
        <dbReference type="SAM" id="MobiDB-lite"/>
    </source>
</evidence>
<feature type="compositionally biased region" description="Basic and acidic residues" evidence="1">
    <location>
        <begin position="355"/>
        <end position="366"/>
    </location>
</feature>
<organism evidence="3 4">
    <name type="scientific">Saccoglossus kowalevskii</name>
    <name type="common">Acorn worm</name>
    <dbReference type="NCBI Taxonomy" id="10224"/>
    <lineage>
        <taxon>Eukaryota</taxon>
        <taxon>Metazoa</taxon>
        <taxon>Hemichordata</taxon>
        <taxon>Enteropneusta</taxon>
        <taxon>Harrimaniidae</taxon>
        <taxon>Saccoglossus</taxon>
    </lineage>
</organism>
<feature type="region of interest" description="Disordered" evidence="1">
    <location>
        <begin position="103"/>
        <end position="375"/>
    </location>
</feature>
<dbReference type="PANTHER" id="PTHR14580">
    <property type="entry name" value="MULTIPLE MYELOMA TUMOR-ASSOCIATED PROTEIN 2 FAMILY MEMBER"/>
    <property type="match status" value="1"/>
</dbReference>